<dbReference type="Pfam" id="PF01899">
    <property type="entry name" value="MNHE"/>
    <property type="match status" value="1"/>
</dbReference>
<protein>
    <submittedName>
        <fullName evidence="8">Sodium:proton antiporter</fullName>
    </submittedName>
</protein>
<comment type="subcellular location">
    <subcellularLocation>
        <location evidence="1">Cell membrane</location>
        <topology evidence="1">Multi-pass membrane protein</topology>
    </subcellularLocation>
</comment>
<dbReference type="GO" id="GO:0005886">
    <property type="term" value="C:plasma membrane"/>
    <property type="evidence" value="ECO:0007669"/>
    <property type="project" value="UniProtKB-SubCell"/>
</dbReference>
<dbReference type="GO" id="GO:0008324">
    <property type="term" value="F:monoatomic cation transmembrane transporter activity"/>
    <property type="evidence" value="ECO:0007669"/>
    <property type="project" value="InterPro"/>
</dbReference>
<keyword evidence="5 7" id="KW-1133">Transmembrane helix</keyword>
<organism evidence="8 9">
    <name type="scientific">Embleya hyalina</name>
    <dbReference type="NCBI Taxonomy" id="516124"/>
    <lineage>
        <taxon>Bacteria</taxon>
        <taxon>Bacillati</taxon>
        <taxon>Actinomycetota</taxon>
        <taxon>Actinomycetes</taxon>
        <taxon>Kitasatosporales</taxon>
        <taxon>Streptomycetaceae</taxon>
        <taxon>Embleya</taxon>
    </lineage>
</organism>
<name>A0A401YV21_9ACTN</name>
<dbReference type="Proteomes" id="UP000286931">
    <property type="component" value="Unassembled WGS sequence"/>
</dbReference>
<evidence type="ECO:0000256" key="3">
    <source>
        <dbReference type="ARBA" id="ARBA00022475"/>
    </source>
</evidence>
<dbReference type="AlphaFoldDB" id="A0A401YV21"/>
<keyword evidence="9" id="KW-1185">Reference proteome</keyword>
<comment type="similarity">
    <text evidence="2">Belongs to the CPA3 antiporters (TC 2.A.63) subunit E family.</text>
</comment>
<proteinExistence type="inferred from homology"/>
<dbReference type="NCBIfam" id="NF006521">
    <property type="entry name" value="PRK08965.1-5"/>
    <property type="match status" value="1"/>
</dbReference>
<evidence type="ECO:0000313" key="8">
    <source>
        <dbReference type="EMBL" id="GCD98468.1"/>
    </source>
</evidence>
<keyword evidence="3" id="KW-1003">Cell membrane</keyword>
<dbReference type="OrthoDB" id="3536063at2"/>
<reference evidence="8 9" key="1">
    <citation type="submission" date="2018-12" db="EMBL/GenBank/DDBJ databases">
        <title>Draft genome sequence of Embleya hyalina NBRC 13850T.</title>
        <authorList>
            <person name="Komaki H."/>
            <person name="Hosoyama A."/>
            <person name="Kimura A."/>
            <person name="Ichikawa N."/>
            <person name="Tamura T."/>
        </authorList>
    </citation>
    <scope>NUCLEOTIDE SEQUENCE [LARGE SCALE GENOMIC DNA]</scope>
    <source>
        <strain evidence="8 9">NBRC 13850</strain>
    </source>
</reference>
<accession>A0A401YV21</accession>
<dbReference type="InterPro" id="IPR002758">
    <property type="entry name" value="Cation_antiport_E"/>
</dbReference>
<feature type="transmembrane region" description="Helical" evidence="7">
    <location>
        <begin position="15"/>
        <end position="33"/>
    </location>
</feature>
<dbReference type="PANTHER" id="PTHR34584:SF1">
    <property type="entry name" value="NA(+)_H(+) ANTIPORTER SUBUNIT E1"/>
    <property type="match status" value="1"/>
</dbReference>
<dbReference type="PANTHER" id="PTHR34584">
    <property type="entry name" value="NA(+)/H(+) ANTIPORTER SUBUNIT E1"/>
    <property type="match status" value="1"/>
</dbReference>
<dbReference type="EMBL" id="BIFH01000028">
    <property type="protein sequence ID" value="GCD98468.1"/>
    <property type="molecule type" value="Genomic_DNA"/>
</dbReference>
<evidence type="ECO:0000256" key="4">
    <source>
        <dbReference type="ARBA" id="ARBA00022692"/>
    </source>
</evidence>
<evidence type="ECO:0000313" key="9">
    <source>
        <dbReference type="Proteomes" id="UP000286931"/>
    </source>
</evidence>
<evidence type="ECO:0000256" key="2">
    <source>
        <dbReference type="ARBA" id="ARBA00006228"/>
    </source>
</evidence>
<keyword evidence="6 7" id="KW-0472">Membrane</keyword>
<gene>
    <name evidence="8" type="ORF">EHYA_06175</name>
</gene>
<evidence type="ECO:0000256" key="5">
    <source>
        <dbReference type="ARBA" id="ARBA00022989"/>
    </source>
</evidence>
<comment type="caution">
    <text evidence="8">The sequence shown here is derived from an EMBL/GenBank/DDBJ whole genome shotgun (WGS) entry which is preliminary data.</text>
</comment>
<sequence>MNATRLDAVRRRRRVSPLLVGWLTAVWVALWGTLTVANVLTGIVSAVLMLVLLPLSPARDRLAFRPWGLARFVLRFALDLVVSSLRVAWQASWPGKLPRNSVLAVELAPRSDLLLTLTVLALNVLPGSIVIEIGRGRPTTLFIHALGADTPAAVAAARRAVVRLAARVVGAFGTRADRAGLEDPSLSARTPGEQP</sequence>
<evidence type="ECO:0000256" key="6">
    <source>
        <dbReference type="ARBA" id="ARBA00023136"/>
    </source>
</evidence>
<dbReference type="RefSeq" id="WP_126640375.1">
    <property type="nucleotide sequence ID" value="NZ_BIFH01000028.1"/>
</dbReference>
<evidence type="ECO:0000256" key="7">
    <source>
        <dbReference type="SAM" id="Phobius"/>
    </source>
</evidence>
<evidence type="ECO:0000256" key="1">
    <source>
        <dbReference type="ARBA" id="ARBA00004651"/>
    </source>
</evidence>
<keyword evidence="4 7" id="KW-0812">Transmembrane</keyword>